<reference evidence="1 2" key="1">
    <citation type="submission" date="2019-11" db="EMBL/GenBank/DDBJ databases">
        <title>Bacillus idriensis genome.</title>
        <authorList>
            <person name="Konopka E.N."/>
            <person name="Newman J.D."/>
        </authorList>
    </citation>
    <scope>NUCLEOTIDE SEQUENCE [LARGE SCALE GENOMIC DNA]</scope>
    <source>
        <strain evidence="1 2">DSM 19097</strain>
    </source>
</reference>
<accession>A0A6I2M9N4</accession>
<evidence type="ECO:0000313" key="1">
    <source>
        <dbReference type="EMBL" id="MRX55075.1"/>
    </source>
</evidence>
<keyword evidence="2" id="KW-1185">Reference proteome</keyword>
<evidence type="ECO:0008006" key="3">
    <source>
        <dbReference type="Google" id="ProtNLM"/>
    </source>
</evidence>
<sequence>MMSPENFLKNWNTAKDGELIAFNEDGLIIDSISEQTRDFLVNAGLPETPPPYLEFISSNGILLSLIEKFNMPSKFKNYWYLGTTGSGDPVCLNVKDNIVYLNNGDNYNEIFINSSINQFAESILLFNKMIDRAIEVNGEDAFLENDIPEELITRLKEDLKRIDKESIDSNSFWRTEIENLQE</sequence>
<dbReference type="Pfam" id="PF14435">
    <property type="entry name" value="SUKH-4"/>
    <property type="match status" value="1"/>
</dbReference>
<name>A0A6I2M9N4_9BACI</name>
<protein>
    <recommendedName>
        <fullName evidence="3">SUKH-4 immunity protein</fullName>
    </recommendedName>
</protein>
<gene>
    <name evidence="1" type="ORF">GJU41_13920</name>
</gene>
<proteinExistence type="predicted"/>
<dbReference type="InterPro" id="IPR025851">
    <property type="entry name" value="SUKH-4"/>
</dbReference>
<dbReference type="RefSeq" id="WP_070879583.1">
    <property type="nucleotide sequence ID" value="NZ_CAJGAA010000004.1"/>
</dbReference>
<dbReference type="AlphaFoldDB" id="A0A6I2M9N4"/>
<comment type="caution">
    <text evidence="1">The sequence shown here is derived from an EMBL/GenBank/DDBJ whole genome shotgun (WGS) entry which is preliminary data.</text>
</comment>
<dbReference type="Proteomes" id="UP000441585">
    <property type="component" value="Unassembled WGS sequence"/>
</dbReference>
<dbReference type="EMBL" id="WKKF01000003">
    <property type="protein sequence ID" value="MRX55075.1"/>
    <property type="molecule type" value="Genomic_DNA"/>
</dbReference>
<evidence type="ECO:0000313" key="2">
    <source>
        <dbReference type="Proteomes" id="UP000441585"/>
    </source>
</evidence>
<organism evidence="1 2">
    <name type="scientific">Metabacillus idriensis</name>
    <dbReference type="NCBI Taxonomy" id="324768"/>
    <lineage>
        <taxon>Bacteria</taxon>
        <taxon>Bacillati</taxon>
        <taxon>Bacillota</taxon>
        <taxon>Bacilli</taxon>
        <taxon>Bacillales</taxon>
        <taxon>Bacillaceae</taxon>
        <taxon>Metabacillus</taxon>
    </lineage>
</organism>